<accession>A0AAP0BTE0</accession>
<keyword evidence="5" id="KW-0676">Redox-active center</keyword>
<dbReference type="Proteomes" id="UP001418222">
    <property type="component" value="Unassembled WGS sequence"/>
</dbReference>
<reference evidence="7 8" key="1">
    <citation type="journal article" date="2022" name="Nat. Plants">
        <title>Genomes of leafy and leafless Platanthera orchids illuminate the evolution of mycoheterotrophy.</title>
        <authorList>
            <person name="Li M.H."/>
            <person name="Liu K.W."/>
            <person name="Li Z."/>
            <person name="Lu H.C."/>
            <person name="Ye Q.L."/>
            <person name="Zhang D."/>
            <person name="Wang J.Y."/>
            <person name="Li Y.F."/>
            <person name="Zhong Z.M."/>
            <person name="Liu X."/>
            <person name="Yu X."/>
            <person name="Liu D.K."/>
            <person name="Tu X.D."/>
            <person name="Liu B."/>
            <person name="Hao Y."/>
            <person name="Liao X.Y."/>
            <person name="Jiang Y.T."/>
            <person name="Sun W.H."/>
            <person name="Chen J."/>
            <person name="Chen Y.Q."/>
            <person name="Ai Y."/>
            <person name="Zhai J.W."/>
            <person name="Wu S.S."/>
            <person name="Zhou Z."/>
            <person name="Hsiao Y.Y."/>
            <person name="Wu W.L."/>
            <person name="Chen Y.Y."/>
            <person name="Lin Y.F."/>
            <person name="Hsu J.L."/>
            <person name="Li C.Y."/>
            <person name="Wang Z.W."/>
            <person name="Zhao X."/>
            <person name="Zhong W.Y."/>
            <person name="Ma X.K."/>
            <person name="Ma L."/>
            <person name="Huang J."/>
            <person name="Chen G.Z."/>
            <person name="Huang M.Z."/>
            <person name="Huang L."/>
            <person name="Peng D.H."/>
            <person name="Luo Y.B."/>
            <person name="Zou S.Q."/>
            <person name="Chen S.P."/>
            <person name="Lan S."/>
            <person name="Tsai W.C."/>
            <person name="Van de Peer Y."/>
            <person name="Liu Z.J."/>
        </authorList>
    </citation>
    <scope>NUCLEOTIDE SEQUENCE [LARGE SCALE GENOMIC DNA]</scope>
    <source>
        <strain evidence="7">Lor287</strain>
    </source>
</reference>
<keyword evidence="3" id="KW-0249">Electron transport</keyword>
<evidence type="ECO:0000256" key="4">
    <source>
        <dbReference type="ARBA" id="ARBA00023157"/>
    </source>
</evidence>
<dbReference type="InterPro" id="IPR005746">
    <property type="entry name" value="Thioredoxin"/>
</dbReference>
<dbReference type="FunFam" id="3.40.30.10:FF:000001">
    <property type="entry name" value="Thioredoxin"/>
    <property type="match status" value="1"/>
</dbReference>
<dbReference type="SUPFAM" id="SSF52833">
    <property type="entry name" value="Thioredoxin-like"/>
    <property type="match status" value="1"/>
</dbReference>
<sequence>MNSGSLEVGREAGFATWIVTGGIGGGWTIMSRMGMAVVAEVVTACSWNELVLSSDMPVLVEFWASWCGPCKMVGRLMDELAHEYSGKIQCFRIDADDYPRVAALYGVERIPTILVFKHAEKLEMIVGTLPKSVYVAAIQKLLAQ</sequence>
<dbReference type="PANTHER" id="PTHR45663:SF21">
    <property type="entry name" value="THIOREDOXIN M3, CHLOROPLASTIC"/>
    <property type="match status" value="1"/>
</dbReference>
<feature type="domain" description="Thioredoxin" evidence="6">
    <location>
        <begin position="31"/>
        <end position="144"/>
    </location>
</feature>
<evidence type="ECO:0000256" key="3">
    <source>
        <dbReference type="ARBA" id="ARBA00022982"/>
    </source>
</evidence>
<evidence type="ECO:0000313" key="8">
    <source>
        <dbReference type="Proteomes" id="UP001418222"/>
    </source>
</evidence>
<organism evidence="7 8">
    <name type="scientific">Platanthera zijinensis</name>
    <dbReference type="NCBI Taxonomy" id="2320716"/>
    <lineage>
        <taxon>Eukaryota</taxon>
        <taxon>Viridiplantae</taxon>
        <taxon>Streptophyta</taxon>
        <taxon>Embryophyta</taxon>
        <taxon>Tracheophyta</taxon>
        <taxon>Spermatophyta</taxon>
        <taxon>Magnoliopsida</taxon>
        <taxon>Liliopsida</taxon>
        <taxon>Asparagales</taxon>
        <taxon>Orchidaceae</taxon>
        <taxon>Orchidoideae</taxon>
        <taxon>Orchideae</taxon>
        <taxon>Orchidinae</taxon>
        <taxon>Platanthera</taxon>
    </lineage>
</organism>
<keyword evidence="8" id="KW-1185">Reference proteome</keyword>
<dbReference type="InterPro" id="IPR013766">
    <property type="entry name" value="Thioredoxin_domain"/>
</dbReference>
<keyword evidence="2" id="KW-0809">Transit peptide</keyword>
<proteinExistence type="predicted"/>
<dbReference type="Pfam" id="PF00085">
    <property type="entry name" value="Thioredoxin"/>
    <property type="match status" value="1"/>
</dbReference>
<protein>
    <recommendedName>
        <fullName evidence="6">Thioredoxin domain-containing protein</fullName>
    </recommendedName>
</protein>
<dbReference type="Gene3D" id="3.40.30.10">
    <property type="entry name" value="Glutaredoxin"/>
    <property type="match status" value="1"/>
</dbReference>
<keyword evidence="4" id="KW-1015">Disulfide bond</keyword>
<dbReference type="InterPro" id="IPR036249">
    <property type="entry name" value="Thioredoxin-like_sf"/>
</dbReference>
<dbReference type="GO" id="GO:0015035">
    <property type="term" value="F:protein-disulfide reductase activity"/>
    <property type="evidence" value="ECO:0007669"/>
    <property type="project" value="InterPro"/>
</dbReference>
<evidence type="ECO:0000259" key="6">
    <source>
        <dbReference type="PROSITE" id="PS51352"/>
    </source>
</evidence>
<dbReference type="PROSITE" id="PS00194">
    <property type="entry name" value="THIOREDOXIN_1"/>
    <property type="match status" value="1"/>
</dbReference>
<comment type="caution">
    <text evidence="7">The sequence shown here is derived from an EMBL/GenBank/DDBJ whole genome shotgun (WGS) entry which is preliminary data.</text>
</comment>
<dbReference type="PANTHER" id="PTHR45663">
    <property type="entry name" value="GEO12009P1"/>
    <property type="match status" value="1"/>
</dbReference>
<gene>
    <name evidence="7" type="ORF">KSP39_PZI005920</name>
</gene>
<keyword evidence="1" id="KW-0813">Transport</keyword>
<name>A0AAP0BTE0_9ASPA</name>
<evidence type="ECO:0000313" key="7">
    <source>
        <dbReference type="EMBL" id="KAK8948746.1"/>
    </source>
</evidence>
<evidence type="ECO:0000256" key="2">
    <source>
        <dbReference type="ARBA" id="ARBA00022946"/>
    </source>
</evidence>
<dbReference type="PRINTS" id="PR00421">
    <property type="entry name" value="THIOREDOXIN"/>
</dbReference>
<evidence type="ECO:0000256" key="1">
    <source>
        <dbReference type="ARBA" id="ARBA00022448"/>
    </source>
</evidence>
<dbReference type="InterPro" id="IPR017937">
    <property type="entry name" value="Thioredoxin_CS"/>
</dbReference>
<dbReference type="NCBIfam" id="TIGR01068">
    <property type="entry name" value="thioredoxin"/>
    <property type="match status" value="1"/>
</dbReference>
<dbReference type="GO" id="GO:0005737">
    <property type="term" value="C:cytoplasm"/>
    <property type="evidence" value="ECO:0007669"/>
    <property type="project" value="TreeGrafter"/>
</dbReference>
<dbReference type="PROSITE" id="PS51352">
    <property type="entry name" value="THIOREDOXIN_2"/>
    <property type="match status" value="1"/>
</dbReference>
<dbReference type="CDD" id="cd02947">
    <property type="entry name" value="TRX_family"/>
    <property type="match status" value="1"/>
</dbReference>
<evidence type="ECO:0000256" key="5">
    <source>
        <dbReference type="ARBA" id="ARBA00023284"/>
    </source>
</evidence>
<dbReference type="EMBL" id="JBBWWQ010000004">
    <property type="protein sequence ID" value="KAK8948746.1"/>
    <property type="molecule type" value="Genomic_DNA"/>
</dbReference>
<dbReference type="AlphaFoldDB" id="A0AAP0BTE0"/>